<organism evidence="1 2">
    <name type="scientific">Brachionus plicatilis</name>
    <name type="common">Marine rotifer</name>
    <name type="synonym">Brachionus muelleri</name>
    <dbReference type="NCBI Taxonomy" id="10195"/>
    <lineage>
        <taxon>Eukaryota</taxon>
        <taxon>Metazoa</taxon>
        <taxon>Spiralia</taxon>
        <taxon>Gnathifera</taxon>
        <taxon>Rotifera</taxon>
        <taxon>Eurotatoria</taxon>
        <taxon>Monogononta</taxon>
        <taxon>Pseudotrocha</taxon>
        <taxon>Ploima</taxon>
        <taxon>Brachionidae</taxon>
        <taxon>Brachionus</taxon>
    </lineage>
</organism>
<dbReference type="EMBL" id="REGN01000082">
    <property type="protein sequence ID" value="RNA44635.1"/>
    <property type="molecule type" value="Genomic_DNA"/>
</dbReference>
<reference evidence="1 2" key="1">
    <citation type="journal article" date="2018" name="Sci. Rep.">
        <title>Genomic signatures of local adaptation to the degree of environmental predictability in rotifers.</title>
        <authorList>
            <person name="Franch-Gras L."/>
            <person name="Hahn C."/>
            <person name="Garcia-Roger E.M."/>
            <person name="Carmona M.J."/>
            <person name="Serra M."/>
            <person name="Gomez A."/>
        </authorList>
    </citation>
    <scope>NUCLEOTIDE SEQUENCE [LARGE SCALE GENOMIC DNA]</scope>
    <source>
        <strain evidence="1">HYR1</strain>
    </source>
</reference>
<evidence type="ECO:0000313" key="2">
    <source>
        <dbReference type="Proteomes" id="UP000276133"/>
    </source>
</evidence>
<name>A0A3M7T9H6_BRAPC</name>
<comment type="caution">
    <text evidence="1">The sequence shown here is derived from an EMBL/GenBank/DDBJ whole genome shotgun (WGS) entry which is preliminary data.</text>
</comment>
<dbReference type="AlphaFoldDB" id="A0A3M7T9H6"/>
<evidence type="ECO:0000313" key="1">
    <source>
        <dbReference type="EMBL" id="RNA44635.1"/>
    </source>
</evidence>
<accession>A0A3M7T9H6</accession>
<gene>
    <name evidence="1" type="ORF">BpHYR1_035230</name>
</gene>
<sequence>MHFLLWLGHRNIFKRAKTVVEKVVSTIEQVDTGRYGRVFGRRERGPFVQREKNEFCGDASKLVCDLLIDGLLLNESIELDDCLRTHDTLSSMNLSVS</sequence>
<proteinExistence type="predicted"/>
<keyword evidence="2" id="KW-1185">Reference proteome</keyword>
<dbReference type="Proteomes" id="UP000276133">
    <property type="component" value="Unassembled WGS sequence"/>
</dbReference>
<protein>
    <submittedName>
        <fullName evidence="1">Uncharacterized protein</fullName>
    </submittedName>
</protein>